<evidence type="ECO:0000256" key="2">
    <source>
        <dbReference type="ARBA" id="ARBA00004316"/>
    </source>
</evidence>
<organism evidence="7 8">
    <name type="scientific">Cirrhinus mrigala</name>
    <name type="common">Mrigala</name>
    <dbReference type="NCBI Taxonomy" id="683832"/>
    <lineage>
        <taxon>Eukaryota</taxon>
        <taxon>Metazoa</taxon>
        <taxon>Chordata</taxon>
        <taxon>Craniata</taxon>
        <taxon>Vertebrata</taxon>
        <taxon>Euteleostomi</taxon>
        <taxon>Actinopterygii</taxon>
        <taxon>Neopterygii</taxon>
        <taxon>Teleostei</taxon>
        <taxon>Ostariophysi</taxon>
        <taxon>Cypriniformes</taxon>
        <taxon>Cyprinidae</taxon>
        <taxon>Labeoninae</taxon>
        <taxon>Labeonini</taxon>
        <taxon>Cirrhinus</taxon>
    </lineage>
</organism>
<evidence type="ECO:0000313" key="8">
    <source>
        <dbReference type="Proteomes" id="UP001529510"/>
    </source>
</evidence>
<comment type="subcellular location">
    <subcellularLocation>
        <location evidence="2">Cell projection</location>
    </subcellularLocation>
    <subcellularLocation>
        <location evidence="1">Cytoplasm</location>
        <location evidence="1">Cytoskeleton</location>
    </subcellularLocation>
</comment>
<keyword evidence="8" id="KW-1185">Reference proteome</keyword>
<protein>
    <submittedName>
        <fullName evidence="7">Uncharacterized protein</fullName>
    </submittedName>
</protein>
<dbReference type="AlphaFoldDB" id="A0ABD0QF23"/>
<evidence type="ECO:0000256" key="3">
    <source>
        <dbReference type="ARBA" id="ARBA00022490"/>
    </source>
</evidence>
<evidence type="ECO:0000256" key="4">
    <source>
        <dbReference type="ARBA" id="ARBA00022737"/>
    </source>
</evidence>
<dbReference type="PANTHER" id="PTHR46256">
    <property type="entry name" value="AGAP011099-PA"/>
    <property type="match status" value="1"/>
</dbReference>
<name>A0ABD0QF23_CIRMR</name>
<sequence>VFLKYYHVEQLNLMLREVIARVVLMQAYTKGWLGARRYRKEREKRNNGAIII</sequence>
<dbReference type="PROSITE" id="PS50096">
    <property type="entry name" value="IQ"/>
    <property type="match status" value="1"/>
</dbReference>
<dbReference type="GO" id="GO:0042995">
    <property type="term" value="C:cell projection"/>
    <property type="evidence" value="ECO:0007669"/>
    <property type="project" value="UniProtKB-SubCell"/>
</dbReference>
<dbReference type="InterPro" id="IPR052409">
    <property type="entry name" value="Myosin-III_kinase_activity"/>
</dbReference>
<keyword evidence="6" id="KW-0966">Cell projection</keyword>
<dbReference type="Proteomes" id="UP001529510">
    <property type="component" value="Unassembled WGS sequence"/>
</dbReference>
<keyword evidence="5" id="KW-0206">Cytoskeleton</keyword>
<accession>A0ABD0QF23</accession>
<proteinExistence type="predicted"/>
<keyword evidence="4" id="KW-0677">Repeat</keyword>
<evidence type="ECO:0000256" key="1">
    <source>
        <dbReference type="ARBA" id="ARBA00004245"/>
    </source>
</evidence>
<dbReference type="Gene3D" id="1.20.5.4820">
    <property type="match status" value="1"/>
</dbReference>
<comment type="caution">
    <text evidence="7">The sequence shown here is derived from an EMBL/GenBank/DDBJ whole genome shotgun (WGS) entry which is preliminary data.</text>
</comment>
<evidence type="ECO:0000256" key="6">
    <source>
        <dbReference type="ARBA" id="ARBA00023273"/>
    </source>
</evidence>
<reference evidence="7 8" key="1">
    <citation type="submission" date="2024-05" db="EMBL/GenBank/DDBJ databases">
        <title>Genome sequencing and assembly of Indian major carp, Cirrhinus mrigala (Hamilton, 1822).</title>
        <authorList>
            <person name="Mohindra V."/>
            <person name="Chowdhury L.M."/>
            <person name="Lal K."/>
            <person name="Jena J.K."/>
        </authorList>
    </citation>
    <scope>NUCLEOTIDE SEQUENCE [LARGE SCALE GENOMIC DNA]</scope>
    <source>
        <strain evidence="7">CM1030</strain>
        <tissue evidence="7">Blood</tissue>
    </source>
</reference>
<feature type="non-terminal residue" evidence="7">
    <location>
        <position position="52"/>
    </location>
</feature>
<gene>
    <name evidence="7" type="ORF">M9458_019297</name>
</gene>
<feature type="non-terminal residue" evidence="7">
    <location>
        <position position="1"/>
    </location>
</feature>
<keyword evidence="3" id="KW-0963">Cytoplasm</keyword>
<evidence type="ECO:0000256" key="5">
    <source>
        <dbReference type="ARBA" id="ARBA00023212"/>
    </source>
</evidence>
<dbReference type="EMBL" id="JAMKFB020000009">
    <property type="protein sequence ID" value="KAL0183601.1"/>
    <property type="molecule type" value="Genomic_DNA"/>
</dbReference>
<dbReference type="GO" id="GO:0005856">
    <property type="term" value="C:cytoskeleton"/>
    <property type="evidence" value="ECO:0007669"/>
    <property type="project" value="UniProtKB-SubCell"/>
</dbReference>
<dbReference type="PANTHER" id="PTHR46256:SF1">
    <property type="entry name" value="MYOSIN-IIIB"/>
    <property type="match status" value="1"/>
</dbReference>
<evidence type="ECO:0000313" key="7">
    <source>
        <dbReference type="EMBL" id="KAL0183601.1"/>
    </source>
</evidence>